<dbReference type="PANTHER" id="PTHR41259:SF1">
    <property type="entry name" value="DOUBLE-STRAND BREAK REPAIR RAD50 ATPASE, PUTATIVE-RELATED"/>
    <property type="match status" value="1"/>
</dbReference>
<evidence type="ECO:0000259" key="3">
    <source>
        <dbReference type="Pfam" id="PF13514"/>
    </source>
</evidence>
<protein>
    <recommendedName>
        <fullName evidence="3">YhaN AAA domain-containing protein</fullName>
    </recommendedName>
</protein>
<dbReference type="PANTHER" id="PTHR41259">
    <property type="entry name" value="DOUBLE-STRAND BREAK REPAIR RAD50 ATPASE, PUTATIVE-RELATED"/>
    <property type="match status" value="1"/>
</dbReference>
<feature type="coiled-coil region" evidence="1">
    <location>
        <begin position="182"/>
        <end position="243"/>
    </location>
</feature>
<feature type="coiled-coil region" evidence="1">
    <location>
        <begin position="389"/>
        <end position="437"/>
    </location>
</feature>
<gene>
    <name evidence="4" type="ORF">CL176_08360</name>
</gene>
<dbReference type="Proteomes" id="UP000263232">
    <property type="component" value="Chromosome"/>
</dbReference>
<proteinExistence type="predicted"/>
<dbReference type="SUPFAM" id="SSF52540">
    <property type="entry name" value="P-loop containing nucleoside triphosphate hydrolases"/>
    <property type="match status" value="1"/>
</dbReference>
<keyword evidence="2" id="KW-1133">Transmembrane helix</keyword>
<dbReference type="AlphaFoldDB" id="A0A347WLQ3"/>
<feature type="coiled-coil region" evidence="1">
    <location>
        <begin position="526"/>
        <end position="601"/>
    </location>
</feature>
<evidence type="ECO:0000256" key="2">
    <source>
        <dbReference type="SAM" id="Phobius"/>
    </source>
</evidence>
<dbReference type="OrthoDB" id="9764467at2"/>
<feature type="coiled-coil region" evidence="1">
    <location>
        <begin position="270"/>
        <end position="354"/>
    </location>
</feature>
<feature type="transmembrane region" description="Helical" evidence="2">
    <location>
        <begin position="466"/>
        <end position="487"/>
    </location>
</feature>
<keyword evidence="2" id="KW-0472">Membrane</keyword>
<dbReference type="Gene3D" id="3.40.50.300">
    <property type="entry name" value="P-loop containing nucleotide triphosphate hydrolases"/>
    <property type="match status" value="2"/>
</dbReference>
<dbReference type="InterPro" id="IPR038734">
    <property type="entry name" value="YhaN_AAA"/>
</dbReference>
<keyword evidence="2" id="KW-0812">Transmembrane</keyword>
<dbReference type="Pfam" id="PF13514">
    <property type="entry name" value="AAA_27"/>
    <property type="match status" value="1"/>
</dbReference>
<keyword evidence="1" id="KW-0175">Coiled coil</keyword>
<evidence type="ECO:0000256" key="1">
    <source>
        <dbReference type="SAM" id="Coils"/>
    </source>
</evidence>
<organism evidence="4 5">
    <name type="scientific">Suicoccus acidiformans</name>
    <dbReference type="NCBI Taxonomy" id="2036206"/>
    <lineage>
        <taxon>Bacteria</taxon>
        <taxon>Bacillati</taxon>
        <taxon>Bacillota</taxon>
        <taxon>Bacilli</taxon>
        <taxon>Lactobacillales</taxon>
        <taxon>Aerococcaceae</taxon>
        <taxon>Suicoccus</taxon>
    </lineage>
</organism>
<dbReference type="RefSeq" id="WP_118990910.1">
    <property type="nucleotide sequence ID" value="NZ_CP023434.1"/>
</dbReference>
<reference evidence="4 5" key="1">
    <citation type="submission" date="2017-09" db="EMBL/GenBank/DDBJ databases">
        <title>Complete genome sequence of Oxytococcus suis strain ZY16052.</title>
        <authorList>
            <person name="Li F."/>
        </authorList>
    </citation>
    <scope>NUCLEOTIDE SEQUENCE [LARGE SCALE GENOMIC DNA]</scope>
    <source>
        <strain evidence="4 5">ZY16052</strain>
    </source>
</reference>
<dbReference type="EMBL" id="CP023434">
    <property type="protein sequence ID" value="AXY26010.1"/>
    <property type="molecule type" value="Genomic_DNA"/>
</dbReference>
<keyword evidence="5" id="KW-1185">Reference proteome</keyword>
<sequence length="940" mass="108201">MKIQAIDIYGYGKWVQQRFNLEETLQIFYGRNEAGKSTIQSFIRSILFGFPDRRKRKQQVNRYEPKQGDQYGGRLLLTDTKAGNIWVERTLKGLKVTKESGQELPPETLDDVLSGLDETLFDTFYSFSLQNLQELANVGAENLNDYFLSIGTTGSETFLSIAKELEKESNQMYRKQAQTRPINQMLVEYDALAKQVDATKENMTRYRQLLSAQEIEETNIQAIEKEIATLNTKRQALDQLNQRYMLYLKQEAARRELAPLTYTDISSEQIELLQEQLRVIERTNQEVQQLEERLAHLEEDLKQLTRFNWAKNHIEDRKIWLDETGEIKVVQSNIEQKEQQIQEAHNTLEQLALKGKFYPEKVLRGEAYAEQLDEGLRIQSEIDTCTSKVSELQSERNVYIEQRKEQQNNGAIARQQIANLESQRVNDEEQLVQLTSLNHYLAPLLAIVIGGALNFFANNDAAGSQILTYLGIFLIIAGLASGAYVFYRHRTYVNAFQGNPAQDKIESLRQQEAAYQEQSRALGLEINERLAQIEELDAQISQLKAEQKEWLGALGFYPDADPEIVLKTDPVANYDDTMQRLSAYEADLAALQEKVSQWRLLIQPLLDRFPTTQEETRPLIRYIEETEASLAQSQQRGQQILERSSQVKERITKLTAEQENAQKLNQEILQASQSRDVAEFTDKVAVNQRIDELKQEINVYQEQIQGHEEALANVESKQALEASLQDVISHIQTLQETLGVHLNERANLNVEIHQLEKDGTYQQLSQQLAIKGEELSEAIEAWAVKRTASYMIYQTLRRGIDDPLPQMNDIANKLFESLSLGRYKQIRINKSGIKVKQFSDILFEPHELSQGTLEQLYVSLRLAFILSAKDMVSMPIIIDDAFVNFDEVRKQRIYDILEEIADNQQILFFTLDSDVAERFTKHSIHLEEIKQIETPVAVDD</sequence>
<evidence type="ECO:0000313" key="4">
    <source>
        <dbReference type="EMBL" id="AXY26010.1"/>
    </source>
</evidence>
<dbReference type="InterPro" id="IPR027417">
    <property type="entry name" value="P-loop_NTPase"/>
</dbReference>
<feature type="domain" description="YhaN AAA" evidence="3">
    <location>
        <begin position="1"/>
        <end position="199"/>
    </location>
</feature>
<accession>A0A347WLQ3</accession>
<name>A0A347WLQ3_9LACT</name>
<feature type="transmembrane region" description="Helical" evidence="2">
    <location>
        <begin position="440"/>
        <end position="457"/>
    </location>
</feature>
<dbReference type="KEGG" id="abae:CL176_08360"/>
<evidence type="ECO:0000313" key="5">
    <source>
        <dbReference type="Proteomes" id="UP000263232"/>
    </source>
</evidence>
<feature type="coiled-coil region" evidence="1">
    <location>
        <begin position="647"/>
        <end position="758"/>
    </location>
</feature>